<sequence>MGARQTKFRRVYQKLTRQPARFAYNSTTPRIVDNEDDQCLLLPCPEADGPVSKSTAVAPIFLTFPGSTANSDDSGSATFDELDAELIIMQNQMDATLKTLQDNVTRLEEQHSKEIQKCAKRCSVAREKSMNGASSGSSTAMAKLTHEMEECRLRNALIIEKFKNCTEYVQTYDSLLQSVKSSIMNRDDTFLRKLLLKTAKCQSKKTRLNEAVETFCQLIIATGGKLNEDEMWLLYDVINKKLKYTYEFYHKITGAIRQMDDNGSKFIIDELLNSVVEDLRTECSDMFDIVMKVKTLEPPLSDDFGNGKKRPSDYKLFDLVPRSRAANGSPVVQKQILIEVLKFLLGASICALWLQITGKEHDEFDDIKDLFFDNLDRYAIAYAAVRNTDDSLNLVIKFEKIVNHFTR</sequence>
<keyword evidence="2" id="KW-1185">Reference proteome</keyword>
<organism evidence="2 3">
    <name type="scientific">Panagrellus redivivus</name>
    <name type="common">Microworm</name>
    <dbReference type="NCBI Taxonomy" id="6233"/>
    <lineage>
        <taxon>Eukaryota</taxon>
        <taxon>Metazoa</taxon>
        <taxon>Ecdysozoa</taxon>
        <taxon>Nematoda</taxon>
        <taxon>Chromadorea</taxon>
        <taxon>Rhabditida</taxon>
        <taxon>Tylenchina</taxon>
        <taxon>Panagrolaimomorpha</taxon>
        <taxon>Panagrolaimoidea</taxon>
        <taxon>Panagrolaimidae</taxon>
        <taxon>Panagrellus</taxon>
    </lineage>
</organism>
<accession>A0A7E4VF57</accession>
<evidence type="ECO:0000313" key="2">
    <source>
        <dbReference type="Proteomes" id="UP000492821"/>
    </source>
</evidence>
<reference evidence="2" key="1">
    <citation type="journal article" date="2013" name="Genetics">
        <title>The draft genome and transcriptome of Panagrellus redivivus are shaped by the harsh demands of a free-living lifestyle.</title>
        <authorList>
            <person name="Srinivasan J."/>
            <person name="Dillman A.R."/>
            <person name="Macchietto M.G."/>
            <person name="Heikkinen L."/>
            <person name="Lakso M."/>
            <person name="Fracchia K.M."/>
            <person name="Antoshechkin I."/>
            <person name="Mortazavi A."/>
            <person name="Wong G."/>
            <person name="Sternberg P.W."/>
        </authorList>
    </citation>
    <scope>NUCLEOTIDE SEQUENCE [LARGE SCALE GENOMIC DNA]</scope>
    <source>
        <strain evidence="2">MT8872</strain>
    </source>
</reference>
<evidence type="ECO:0000313" key="3">
    <source>
        <dbReference type="WBParaSite" id="Pan_g20332.t1"/>
    </source>
</evidence>
<dbReference type="Proteomes" id="UP000492821">
    <property type="component" value="Unassembled WGS sequence"/>
</dbReference>
<feature type="coiled-coil region" evidence="1">
    <location>
        <begin position="90"/>
        <end position="117"/>
    </location>
</feature>
<dbReference type="WBParaSite" id="Pan_g20332.t1">
    <property type="protein sequence ID" value="Pan_g20332.t1"/>
    <property type="gene ID" value="Pan_g20332"/>
</dbReference>
<dbReference type="AlphaFoldDB" id="A0A7E4VF57"/>
<protein>
    <submittedName>
        <fullName evidence="3">Vps54_N domain-containing protein</fullName>
    </submittedName>
</protein>
<evidence type="ECO:0000256" key="1">
    <source>
        <dbReference type="SAM" id="Coils"/>
    </source>
</evidence>
<reference evidence="3" key="2">
    <citation type="submission" date="2020-10" db="UniProtKB">
        <authorList>
            <consortium name="WormBaseParasite"/>
        </authorList>
    </citation>
    <scope>IDENTIFICATION</scope>
</reference>
<keyword evidence="1" id="KW-0175">Coiled coil</keyword>
<name>A0A7E4VF57_PANRE</name>
<proteinExistence type="predicted"/>